<evidence type="ECO:0000313" key="18">
    <source>
        <dbReference type="Proteomes" id="UP001058860"/>
    </source>
</evidence>
<keyword evidence="7" id="KW-0443">Lipid metabolism</keyword>
<comment type="pathway">
    <text evidence="12">Steroid metabolism; cholesterol degradation.</text>
</comment>
<dbReference type="Gene3D" id="3.50.50.60">
    <property type="entry name" value="FAD/NAD(P)-binding domain"/>
    <property type="match status" value="1"/>
</dbReference>
<dbReference type="Proteomes" id="UP001058860">
    <property type="component" value="Chromosome"/>
</dbReference>
<dbReference type="PANTHER" id="PTHR47470">
    <property type="entry name" value="CHOLESTEROL OXIDASE"/>
    <property type="match status" value="1"/>
</dbReference>
<evidence type="ECO:0000256" key="8">
    <source>
        <dbReference type="ARBA" id="ARBA00023166"/>
    </source>
</evidence>
<sequence length="186" mass="19902">MLQLVGTPRAMWHAKRTLLRLARERLTGHVDPRVGAEISSLFGDLRTSAGFLPLLGMGREIAHARLYLDGDTLLTDWSRERAGRVFGRLRGASRAIATRLGGRFSADPVGRRRPPTITVHALGGAPMGRTPDEGVVDAYGRVFGHPGLTVACGAAMPGSVGPNPSLTIAALADRHAEQILREEGRA</sequence>
<dbReference type="PANTHER" id="PTHR47470:SF1">
    <property type="entry name" value="FAD-DEPENDENT OXIDOREDUCTASE 2 FAD BINDING DOMAIN-CONTAINING PROTEIN"/>
    <property type="match status" value="1"/>
</dbReference>
<protein>
    <recommendedName>
        <fullName evidence="14">Cholesterol oxidase</fullName>
        <ecNumber evidence="13">1.1.3.6</ecNumber>
        <ecNumber evidence="11">5.3.3.1</ecNumber>
    </recommendedName>
    <alternativeName>
        <fullName evidence="15">Cholesterol isomerase</fullName>
    </alternativeName>
</protein>
<evidence type="ECO:0000256" key="3">
    <source>
        <dbReference type="ARBA" id="ARBA00022548"/>
    </source>
</evidence>
<proteinExistence type="inferred from homology"/>
<dbReference type="InterPro" id="IPR036188">
    <property type="entry name" value="FAD/NAD-bd_sf"/>
</dbReference>
<evidence type="ECO:0000256" key="14">
    <source>
        <dbReference type="ARBA" id="ARBA00049744"/>
    </source>
</evidence>
<evidence type="ECO:0000256" key="4">
    <source>
        <dbReference type="ARBA" id="ARBA00022630"/>
    </source>
</evidence>
<evidence type="ECO:0000256" key="11">
    <source>
        <dbReference type="ARBA" id="ARBA00038856"/>
    </source>
</evidence>
<accession>A0ABY5PIR4</accession>
<dbReference type="EC" id="1.1.3.6" evidence="13"/>
<dbReference type="SUPFAM" id="SSF51905">
    <property type="entry name" value="FAD/NAD(P)-binding domain"/>
    <property type="match status" value="1"/>
</dbReference>
<evidence type="ECO:0000256" key="13">
    <source>
        <dbReference type="ARBA" id="ARBA00049723"/>
    </source>
</evidence>
<dbReference type="InterPro" id="IPR007867">
    <property type="entry name" value="GMC_OxRtase_C"/>
</dbReference>
<comment type="cofactor">
    <cofactor evidence="1">
        <name>FAD</name>
        <dbReference type="ChEBI" id="CHEBI:57692"/>
    </cofactor>
</comment>
<dbReference type="EMBL" id="CP088295">
    <property type="protein sequence ID" value="UUY04420.1"/>
    <property type="molecule type" value="Genomic_DNA"/>
</dbReference>
<evidence type="ECO:0000256" key="12">
    <source>
        <dbReference type="ARBA" id="ARBA00049645"/>
    </source>
</evidence>
<evidence type="ECO:0000256" key="2">
    <source>
        <dbReference type="ARBA" id="ARBA00010790"/>
    </source>
</evidence>
<dbReference type="InterPro" id="IPR052542">
    <property type="entry name" value="Cholesterol_Oxidase"/>
</dbReference>
<keyword evidence="5" id="KW-0274">FAD</keyword>
<dbReference type="RefSeq" id="WP_353866699.1">
    <property type="nucleotide sequence ID" value="NZ_CP088295.1"/>
</dbReference>
<evidence type="ECO:0000256" key="15">
    <source>
        <dbReference type="ARBA" id="ARBA00049778"/>
    </source>
</evidence>
<keyword evidence="18" id="KW-1185">Reference proteome</keyword>
<reference evidence="18" key="1">
    <citation type="submission" date="2021-11" db="EMBL/GenBank/DDBJ databases">
        <title>Cultivation dependent microbiological survey of springs from the worlds oldest radium mine currently devoted to the extraction of radon-saturated water.</title>
        <authorList>
            <person name="Kapinusova G."/>
            <person name="Smrhova T."/>
            <person name="Strejcek M."/>
            <person name="Suman J."/>
            <person name="Jani K."/>
            <person name="Pajer P."/>
            <person name="Uhlik O."/>
        </authorList>
    </citation>
    <scope>NUCLEOTIDE SEQUENCE [LARGE SCALE GENOMIC DNA]</scope>
    <source>
        <strain evidence="18">J379</strain>
    </source>
</reference>
<keyword evidence="3" id="KW-0153">Cholesterol metabolism</keyword>
<dbReference type="Pfam" id="PF05199">
    <property type="entry name" value="GMC_oxred_C"/>
    <property type="match status" value="1"/>
</dbReference>
<evidence type="ECO:0000256" key="5">
    <source>
        <dbReference type="ARBA" id="ARBA00022827"/>
    </source>
</evidence>
<evidence type="ECO:0000256" key="1">
    <source>
        <dbReference type="ARBA" id="ARBA00001974"/>
    </source>
</evidence>
<keyword evidence="10" id="KW-0413">Isomerase</keyword>
<evidence type="ECO:0000313" key="17">
    <source>
        <dbReference type="EMBL" id="UUY04420.1"/>
    </source>
</evidence>
<evidence type="ECO:0000259" key="16">
    <source>
        <dbReference type="Pfam" id="PF05199"/>
    </source>
</evidence>
<evidence type="ECO:0000256" key="9">
    <source>
        <dbReference type="ARBA" id="ARBA00023221"/>
    </source>
</evidence>
<evidence type="ECO:0000256" key="6">
    <source>
        <dbReference type="ARBA" id="ARBA00023002"/>
    </source>
</evidence>
<organism evidence="17 18">
    <name type="scientific">Svornostia abyssi</name>
    <dbReference type="NCBI Taxonomy" id="2898438"/>
    <lineage>
        <taxon>Bacteria</taxon>
        <taxon>Bacillati</taxon>
        <taxon>Actinomycetota</taxon>
        <taxon>Thermoleophilia</taxon>
        <taxon>Solirubrobacterales</taxon>
        <taxon>Baekduiaceae</taxon>
        <taxon>Svornostia</taxon>
    </lineage>
</organism>
<keyword evidence="4" id="KW-0285">Flavoprotein</keyword>
<gene>
    <name evidence="17" type="ORF">LRS13_02490</name>
</gene>
<keyword evidence="6" id="KW-0560">Oxidoreductase</keyword>
<evidence type="ECO:0000256" key="10">
    <source>
        <dbReference type="ARBA" id="ARBA00023235"/>
    </source>
</evidence>
<dbReference type="EC" id="5.3.3.1" evidence="11"/>
<feature type="domain" description="Glucose-methanol-choline oxidoreductase C-terminal" evidence="16">
    <location>
        <begin position="118"/>
        <end position="172"/>
    </location>
</feature>
<keyword evidence="8" id="KW-1207">Sterol metabolism</keyword>
<name>A0ABY5PIR4_9ACTN</name>
<comment type="similarity">
    <text evidence="2">Belongs to the GMC oxidoreductase family.</text>
</comment>
<evidence type="ECO:0000256" key="7">
    <source>
        <dbReference type="ARBA" id="ARBA00023098"/>
    </source>
</evidence>
<keyword evidence="9" id="KW-0753">Steroid metabolism</keyword>